<evidence type="ECO:0000259" key="8">
    <source>
        <dbReference type="PROSITE" id="PS50240"/>
    </source>
</evidence>
<dbReference type="PROSITE" id="PS50240">
    <property type="entry name" value="TRYPSIN_DOM"/>
    <property type="match status" value="1"/>
</dbReference>
<dbReference type="GeneID" id="108557474"/>
<sequence length="250" mass="27353">MCAIIFTLYLIFIASASGDLHLSRIVGGADADIKDYPYQLSLQFRGAHVCGAALISEFYALTAAHCTEGVSIEDLSVRVGSSTANSKGEVVNLSTYYQNEKYDTWIVDYDMSILKFVKPLVFRNTVRPIALPDLDEEVPEGKEAIGTGWGITVKGGSVSRVLQMVKVYVFNQEECQEAYGDAEITERMLCAGNRELEAGVCQGDSGGPLVIDDKLVGLVSWGKNCGERSHPGVYTRVARMRDFIMEKTGL</sequence>
<evidence type="ECO:0000256" key="5">
    <source>
        <dbReference type="ARBA" id="ARBA00023157"/>
    </source>
</evidence>
<dbReference type="Gene3D" id="2.40.10.10">
    <property type="entry name" value="Trypsin-like serine proteases"/>
    <property type="match status" value="1"/>
</dbReference>
<evidence type="ECO:0000256" key="6">
    <source>
        <dbReference type="RuleBase" id="RU363034"/>
    </source>
</evidence>
<dbReference type="PANTHER" id="PTHR24276:SF91">
    <property type="entry name" value="AT26814P-RELATED"/>
    <property type="match status" value="1"/>
</dbReference>
<keyword evidence="7" id="KW-0732">Signal</keyword>
<dbReference type="InterPro" id="IPR009003">
    <property type="entry name" value="Peptidase_S1_PA"/>
</dbReference>
<dbReference type="Proteomes" id="UP000695000">
    <property type="component" value="Unplaced"/>
</dbReference>
<evidence type="ECO:0000256" key="3">
    <source>
        <dbReference type="ARBA" id="ARBA00022801"/>
    </source>
</evidence>
<keyword evidence="4 6" id="KW-0720">Serine protease</keyword>
<dbReference type="Pfam" id="PF00089">
    <property type="entry name" value="Trypsin"/>
    <property type="match status" value="1"/>
</dbReference>
<evidence type="ECO:0000256" key="2">
    <source>
        <dbReference type="ARBA" id="ARBA00022670"/>
    </source>
</evidence>
<dbReference type="InterPro" id="IPR050430">
    <property type="entry name" value="Peptidase_S1"/>
</dbReference>
<evidence type="ECO:0000313" key="10">
    <source>
        <dbReference type="RefSeq" id="XP_017769483.1"/>
    </source>
</evidence>
<dbReference type="InterPro" id="IPR033116">
    <property type="entry name" value="TRYPSIN_SER"/>
</dbReference>
<dbReference type="SMART" id="SM00020">
    <property type="entry name" value="Tryp_SPc"/>
    <property type="match status" value="1"/>
</dbReference>
<dbReference type="PRINTS" id="PR00722">
    <property type="entry name" value="CHYMOTRYPSIN"/>
</dbReference>
<evidence type="ECO:0000256" key="7">
    <source>
        <dbReference type="SAM" id="SignalP"/>
    </source>
</evidence>
<dbReference type="PANTHER" id="PTHR24276">
    <property type="entry name" value="POLYSERASE-RELATED"/>
    <property type="match status" value="1"/>
</dbReference>
<dbReference type="InterPro" id="IPR043504">
    <property type="entry name" value="Peptidase_S1_PA_chymotrypsin"/>
</dbReference>
<accession>A0ABM1M4I3</accession>
<feature type="signal peptide" evidence="7">
    <location>
        <begin position="1"/>
        <end position="18"/>
    </location>
</feature>
<proteinExistence type="inferred from homology"/>
<organism evidence="9 10">
    <name type="scientific">Nicrophorus vespilloides</name>
    <name type="common">Boreal carrion beetle</name>
    <dbReference type="NCBI Taxonomy" id="110193"/>
    <lineage>
        <taxon>Eukaryota</taxon>
        <taxon>Metazoa</taxon>
        <taxon>Ecdysozoa</taxon>
        <taxon>Arthropoda</taxon>
        <taxon>Hexapoda</taxon>
        <taxon>Insecta</taxon>
        <taxon>Pterygota</taxon>
        <taxon>Neoptera</taxon>
        <taxon>Endopterygota</taxon>
        <taxon>Coleoptera</taxon>
        <taxon>Polyphaga</taxon>
        <taxon>Staphyliniformia</taxon>
        <taxon>Silphidae</taxon>
        <taxon>Nicrophorinae</taxon>
        <taxon>Nicrophorus</taxon>
    </lineage>
</organism>
<dbReference type="SUPFAM" id="SSF50494">
    <property type="entry name" value="Trypsin-like serine proteases"/>
    <property type="match status" value="1"/>
</dbReference>
<dbReference type="InterPro" id="IPR001314">
    <property type="entry name" value="Peptidase_S1A"/>
</dbReference>
<feature type="domain" description="Peptidase S1" evidence="8">
    <location>
        <begin position="25"/>
        <end position="249"/>
    </location>
</feature>
<dbReference type="InterPro" id="IPR018114">
    <property type="entry name" value="TRYPSIN_HIS"/>
</dbReference>
<dbReference type="PROSITE" id="PS00135">
    <property type="entry name" value="TRYPSIN_SER"/>
    <property type="match status" value="1"/>
</dbReference>
<comment type="similarity">
    <text evidence="1">Belongs to the peptidase S1 family.</text>
</comment>
<dbReference type="RefSeq" id="XP_017769483.1">
    <property type="nucleotide sequence ID" value="XM_017913994.1"/>
</dbReference>
<protein>
    <submittedName>
        <fullName evidence="10">Trypsin-4-like</fullName>
    </submittedName>
</protein>
<evidence type="ECO:0000313" key="9">
    <source>
        <dbReference type="Proteomes" id="UP000695000"/>
    </source>
</evidence>
<keyword evidence="3 6" id="KW-0378">Hydrolase</keyword>
<feature type="chain" id="PRO_5045744138" evidence="7">
    <location>
        <begin position="19"/>
        <end position="250"/>
    </location>
</feature>
<name>A0ABM1M4I3_NICVS</name>
<evidence type="ECO:0000256" key="1">
    <source>
        <dbReference type="ARBA" id="ARBA00007664"/>
    </source>
</evidence>
<keyword evidence="5" id="KW-1015">Disulfide bond</keyword>
<dbReference type="InterPro" id="IPR001254">
    <property type="entry name" value="Trypsin_dom"/>
</dbReference>
<dbReference type="CDD" id="cd00190">
    <property type="entry name" value="Tryp_SPc"/>
    <property type="match status" value="1"/>
</dbReference>
<reference evidence="10" key="1">
    <citation type="submission" date="2025-08" db="UniProtKB">
        <authorList>
            <consortium name="RefSeq"/>
        </authorList>
    </citation>
    <scope>IDENTIFICATION</scope>
    <source>
        <tissue evidence="10">Whole Larva</tissue>
    </source>
</reference>
<keyword evidence="9" id="KW-1185">Reference proteome</keyword>
<keyword evidence="2 6" id="KW-0645">Protease</keyword>
<gene>
    <name evidence="10" type="primary">LOC108557474</name>
</gene>
<evidence type="ECO:0000256" key="4">
    <source>
        <dbReference type="ARBA" id="ARBA00022825"/>
    </source>
</evidence>
<dbReference type="PROSITE" id="PS00134">
    <property type="entry name" value="TRYPSIN_HIS"/>
    <property type="match status" value="1"/>
</dbReference>